<organism evidence="1 2">
    <name type="scientific">Nocardioides caeni</name>
    <dbReference type="NCBI Taxonomy" id="574700"/>
    <lineage>
        <taxon>Bacteria</taxon>
        <taxon>Bacillati</taxon>
        <taxon>Actinomycetota</taxon>
        <taxon>Actinomycetes</taxon>
        <taxon>Propionibacteriales</taxon>
        <taxon>Nocardioidaceae</taxon>
        <taxon>Nocardioides</taxon>
    </lineage>
</organism>
<comment type="caution">
    <text evidence="1">The sequence shown here is derived from an EMBL/GenBank/DDBJ whole genome shotgun (WGS) entry which is preliminary data.</text>
</comment>
<protein>
    <submittedName>
        <fullName evidence="1">Uncharacterized protein</fullName>
    </submittedName>
</protein>
<gene>
    <name evidence="1" type="ORF">E9934_16565</name>
</gene>
<dbReference type="RefSeq" id="WP_136564010.1">
    <property type="nucleotide sequence ID" value="NZ_BAABLS010000006.1"/>
</dbReference>
<evidence type="ECO:0000313" key="2">
    <source>
        <dbReference type="Proteomes" id="UP000307087"/>
    </source>
</evidence>
<name>A0A4S8N0Q2_9ACTN</name>
<evidence type="ECO:0000313" key="1">
    <source>
        <dbReference type="EMBL" id="THV09350.1"/>
    </source>
</evidence>
<dbReference type="Proteomes" id="UP000307087">
    <property type="component" value="Unassembled WGS sequence"/>
</dbReference>
<dbReference type="OrthoDB" id="10011683at2"/>
<accession>A0A4S8N0Q2</accession>
<dbReference type="EMBL" id="STGW01000014">
    <property type="protein sequence ID" value="THV09350.1"/>
    <property type="molecule type" value="Genomic_DNA"/>
</dbReference>
<proteinExistence type="predicted"/>
<keyword evidence="2" id="KW-1185">Reference proteome</keyword>
<sequence>MTDYLAQLETYTEEAVQAYVDAWVHWRMEDWGADWLSGILVNIDRYGDIDGGWCMRDVIAGTHVKWRSPTTGNAPDPLYGAQVSDWTIDEAEQEYENYGKILRDWLAPWRSLPEEGDLVLACETMLESAWQINWEDPDLDVVPDLDTWLKDVERDDTGSNYGRTFNAFYDKYGATREILSHNLRHRLIDVAGVGAADANAINRAKASILDLVKALRDTLRGAKPGGSGSGSAAWDTLGLVTSVLPGGGVVDVVKGAIGGAKEAYGSSSGTSYSFSGERPVDVHNSWVGGHGGLEEFTDDFNEGMGELVRVCADITTSLEDDTRSALSPAVEGDAVGMVSISDQEIEETKSALLDLSRHAKAPIPDIALHSGLFARSSTLTNPFDTLREGQELVITRLRQIGNDLTDGRDDLIAAHQLFQQTDSWSNEALKTLLGFV</sequence>
<dbReference type="AlphaFoldDB" id="A0A4S8N0Q2"/>
<reference evidence="1 2" key="1">
    <citation type="journal article" date="2009" name="Int. J. Syst. Evol. Microbiol.">
        <title>Nocardioides caeni sp. nov., isolated from wastewater.</title>
        <authorList>
            <person name="Yoon J.H."/>
            <person name="Kang S.J."/>
            <person name="Park S."/>
            <person name="Kim W."/>
            <person name="Oh T.K."/>
        </authorList>
    </citation>
    <scope>NUCLEOTIDE SEQUENCE [LARGE SCALE GENOMIC DNA]</scope>
    <source>
        <strain evidence="1 2">DSM 23134</strain>
    </source>
</reference>